<evidence type="ECO:0000313" key="4">
    <source>
        <dbReference type="EMBL" id="SDB26217.1"/>
    </source>
</evidence>
<keyword evidence="5" id="KW-1185">Reference proteome</keyword>
<dbReference type="AlphaFoldDB" id="A0A1G6C053"/>
<dbReference type="RefSeq" id="WP_090174147.1">
    <property type="nucleotide sequence ID" value="NZ_FMXR01000014.1"/>
</dbReference>
<organism evidence="4 5">
    <name type="scientific">Eubacterium oxidoreducens</name>
    <dbReference type="NCBI Taxonomy" id="1732"/>
    <lineage>
        <taxon>Bacteria</taxon>
        <taxon>Bacillati</taxon>
        <taxon>Bacillota</taxon>
        <taxon>Clostridia</taxon>
        <taxon>Eubacteriales</taxon>
        <taxon>Eubacteriaceae</taxon>
        <taxon>Eubacterium</taxon>
    </lineage>
</organism>
<dbReference type="EMBL" id="FMXR01000014">
    <property type="protein sequence ID" value="SDB26217.1"/>
    <property type="molecule type" value="Genomic_DNA"/>
</dbReference>
<evidence type="ECO:0000313" key="5">
    <source>
        <dbReference type="Proteomes" id="UP000199228"/>
    </source>
</evidence>
<dbReference type="InterPro" id="IPR004089">
    <property type="entry name" value="MCPsignal_dom"/>
</dbReference>
<dbReference type="Pfam" id="PF00015">
    <property type="entry name" value="MCPsignal"/>
    <property type="match status" value="1"/>
</dbReference>
<dbReference type="GO" id="GO:0007165">
    <property type="term" value="P:signal transduction"/>
    <property type="evidence" value="ECO:0007669"/>
    <property type="project" value="UniProtKB-KW"/>
</dbReference>
<gene>
    <name evidence="4" type="ORF">SAMN02910417_01925</name>
</gene>
<dbReference type="Gene3D" id="1.10.287.950">
    <property type="entry name" value="Methyl-accepting chemotaxis protein"/>
    <property type="match status" value="1"/>
</dbReference>
<name>A0A1G6C053_EUBOX</name>
<evidence type="ECO:0000256" key="2">
    <source>
        <dbReference type="SAM" id="Coils"/>
    </source>
</evidence>
<proteinExistence type="predicted"/>
<evidence type="ECO:0000259" key="3">
    <source>
        <dbReference type="PROSITE" id="PS50111"/>
    </source>
</evidence>
<dbReference type="OrthoDB" id="2032507at2"/>
<sequence length="322" mass="36606">MFGKKDRKREIDNEKQLVREEYEAKSKKAFGVAEQIKGNCIVAQDNQKLLDQNLTQIVDNIKVMHNKARSQADTNARLSEIAAQMSREAREDIAGQMEIIELFEKEKDALYKVVDANKHFTTPAKALSQFGSQLDTQMRQLRNLHEKAAQFSKEMSVTALNAAIEAGRLGNVGQQFMIAAQDVRDLAENYENITKGINAAIKQIEEEKVEYEKQLSHLNNLLKENNIQMGKNATSFEQLEQKVNTLELNPIGQLAQQLDEQSEAQHESTAEINKAAQDSLNKIEQTGRVFIEQMESLQGMQQQSVELMEMLDVPSEREEEHE</sequence>
<dbReference type="GO" id="GO:0016020">
    <property type="term" value="C:membrane"/>
    <property type="evidence" value="ECO:0007669"/>
    <property type="project" value="InterPro"/>
</dbReference>
<evidence type="ECO:0000256" key="1">
    <source>
        <dbReference type="PROSITE-ProRule" id="PRU00284"/>
    </source>
</evidence>
<protein>
    <submittedName>
        <fullName evidence="4">Methyl-accepting chemotaxis protein (MCP) signalling domain-containing protein</fullName>
    </submittedName>
</protein>
<keyword evidence="1" id="KW-0807">Transducer</keyword>
<reference evidence="4 5" key="1">
    <citation type="submission" date="2016-10" db="EMBL/GenBank/DDBJ databases">
        <authorList>
            <person name="de Groot N.N."/>
        </authorList>
    </citation>
    <scope>NUCLEOTIDE SEQUENCE [LARGE SCALE GENOMIC DNA]</scope>
    <source>
        <strain evidence="4 5">DSM 3217</strain>
    </source>
</reference>
<dbReference type="Proteomes" id="UP000199228">
    <property type="component" value="Unassembled WGS sequence"/>
</dbReference>
<dbReference type="PROSITE" id="PS50111">
    <property type="entry name" value="CHEMOTAXIS_TRANSDUC_2"/>
    <property type="match status" value="1"/>
</dbReference>
<accession>A0A1G6C053</accession>
<keyword evidence="2" id="KW-0175">Coiled coil</keyword>
<feature type="domain" description="Methyl-accepting transducer" evidence="3">
    <location>
        <begin position="46"/>
        <end position="276"/>
    </location>
</feature>
<dbReference type="STRING" id="1732.SAMN02910417_01925"/>
<dbReference type="SUPFAM" id="SSF58104">
    <property type="entry name" value="Methyl-accepting chemotaxis protein (MCP) signaling domain"/>
    <property type="match status" value="1"/>
</dbReference>
<feature type="coiled-coil region" evidence="2">
    <location>
        <begin position="187"/>
        <end position="228"/>
    </location>
</feature>